<dbReference type="PANTHER" id="PTHR15052">
    <property type="entry name" value="RNA POLYMERASE III TRANSCRIPTION INITIATION FACTOR COMPLEX SUBUNIT"/>
    <property type="match status" value="1"/>
</dbReference>
<sequence length="851" mass="98596">MSRRSTRSKKEVSYKVADPIEVEEIVSDPEPVEKPPSEPKVKRGRGRPRKYPLPETSKNKDAGVPENLLNVKSQTKKPKRMLVDVIFKKKKGPEKQVQEQKEKEKEEEEEEEDNNDDDDDEDDEFSPMNVDSGSDSDEEFVPDEDEEIEEENLEEDKESKEEIVQDDEDLQVVEEIEVELTRSKRKSEAKEPKTRVTRANRKSKDNNKSPTKSQVKSEIEQPELLADEGESALDLIDSYYAAPGDFGTKPLSGKFRLINFYGDNVQMSLSIAKYNMEWRQSHFTMNKEVLIKLHDEHTRGKFTYNYKKYWNVCDEHFKKLAKFESLDQNQYAELLGDHKDDELQIQVNMNEEIKKMKYDEILKLEDDTVDKSRDSFVINVNGVVTCLEWLNNDYEYQSHDNYLFVGVARKHDNKKQVLIDTNLSIFQQRYNEDYPSFLKCFKFNNESKTLQLHKIWVFSGYGPIRSMKFVPLKPTPDHLGLLGVLFSDGVLRFFNVDQNSKRSDEVEIMKVVEPAFKIKVPNFQFITCFEYLNSESIIIGTNCGYIGEFSFCSTDDNADEEEQGVPTFFIKKHSDYVYRIIIQPSIKKFCPTLIHSVSYEGTWKVTDYDNIHLSNSCERWRFMLQNMVFDYIPSLFSVVYTAGDAVKGGSTRNMKWINASYIRHLNNSIPTSFASSNWHPFVMSGANNGEIIVTNGADSPLQSTKMTKYVDQFKVWKFEYSSNTDTFKLGNRITKRGFIKTQLRPAERKRKLKKLETVHKKLQMIDINAIDDVGPPPIEKTVPPLEKIKKLDDFLDDANYEPLATVIYPAEAVVSHLKWCENVQGFNWYAASLPRDLVVIDCIAARNEDIL</sequence>
<feature type="region of interest" description="Disordered" evidence="4">
    <location>
        <begin position="1"/>
        <end position="222"/>
    </location>
</feature>
<feature type="compositionally biased region" description="Basic and acidic residues" evidence="4">
    <location>
        <begin position="93"/>
        <end position="104"/>
    </location>
</feature>
<evidence type="ECO:0000313" key="6">
    <source>
        <dbReference type="Proteomes" id="UP001360560"/>
    </source>
</evidence>
<evidence type="ECO:0000313" key="5">
    <source>
        <dbReference type="EMBL" id="GMM36084.1"/>
    </source>
</evidence>
<evidence type="ECO:0000256" key="4">
    <source>
        <dbReference type="SAM" id="MobiDB-lite"/>
    </source>
</evidence>
<proteinExistence type="predicted"/>
<dbReference type="AlphaFoldDB" id="A0AAV5QMW9"/>
<evidence type="ECO:0000256" key="1">
    <source>
        <dbReference type="ARBA" id="ARBA00004123"/>
    </source>
</evidence>
<dbReference type="RefSeq" id="XP_064853080.1">
    <property type="nucleotide sequence ID" value="XM_064997008.1"/>
</dbReference>
<evidence type="ECO:0000256" key="2">
    <source>
        <dbReference type="ARBA" id="ARBA00023163"/>
    </source>
</evidence>
<dbReference type="SUPFAM" id="SSF50978">
    <property type="entry name" value="WD40 repeat-like"/>
    <property type="match status" value="1"/>
</dbReference>
<comment type="caution">
    <text evidence="5">The sequence shown here is derived from an EMBL/GenBank/DDBJ whole genome shotgun (WGS) entry which is preliminary data.</text>
</comment>
<keyword evidence="3" id="KW-0539">Nucleus</keyword>
<dbReference type="EMBL" id="BTFZ01000011">
    <property type="protein sequence ID" value="GMM36084.1"/>
    <property type="molecule type" value="Genomic_DNA"/>
</dbReference>
<protein>
    <submittedName>
        <fullName evidence="5">Transcription factor TFIIIC subunit</fullName>
    </submittedName>
</protein>
<reference evidence="5 6" key="1">
    <citation type="journal article" date="2023" name="Elife">
        <title>Identification of key yeast species and microbe-microbe interactions impacting larval growth of Drosophila in the wild.</title>
        <authorList>
            <person name="Mure A."/>
            <person name="Sugiura Y."/>
            <person name="Maeda R."/>
            <person name="Honda K."/>
            <person name="Sakurai N."/>
            <person name="Takahashi Y."/>
            <person name="Watada M."/>
            <person name="Katoh T."/>
            <person name="Gotoh A."/>
            <person name="Gotoh Y."/>
            <person name="Taniguchi I."/>
            <person name="Nakamura K."/>
            <person name="Hayashi T."/>
            <person name="Katayama T."/>
            <person name="Uemura T."/>
            <person name="Hattori Y."/>
        </authorList>
    </citation>
    <scope>NUCLEOTIDE SEQUENCE [LARGE SCALE GENOMIC DNA]</scope>
    <source>
        <strain evidence="5 6">SC-9</strain>
    </source>
</reference>
<accession>A0AAV5QMW9</accession>
<feature type="compositionally biased region" description="Acidic residues" evidence="4">
    <location>
        <begin position="134"/>
        <end position="156"/>
    </location>
</feature>
<dbReference type="GO" id="GO:0005634">
    <property type="term" value="C:nucleus"/>
    <property type="evidence" value="ECO:0007669"/>
    <property type="project" value="UniProtKB-SubCell"/>
</dbReference>
<feature type="compositionally biased region" description="Acidic residues" evidence="4">
    <location>
        <begin position="105"/>
        <end position="125"/>
    </location>
</feature>
<keyword evidence="2" id="KW-0804">Transcription</keyword>
<dbReference type="GO" id="GO:0000127">
    <property type="term" value="C:transcription factor TFIIIC complex"/>
    <property type="evidence" value="ECO:0007669"/>
    <property type="project" value="TreeGrafter"/>
</dbReference>
<dbReference type="InterPro" id="IPR052416">
    <property type="entry name" value="GTF3C_component"/>
</dbReference>
<name>A0AAV5QMW9_9ASCO</name>
<feature type="compositionally biased region" description="Acidic residues" evidence="4">
    <location>
        <begin position="164"/>
        <end position="178"/>
    </location>
</feature>
<feature type="compositionally biased region" description="Basic and acidic residues" evidence="4">
    <location>
        <begin position="31"/>
        <end position="41"/>
    </location>
</feature>
<comment type="subcellular location">
    <subcellularLocation>
        <location evidence="1">Nucleus</location>
    </subcellularLocation>
</comment>
<evidence type="ECO:0000256" key="3">
    <source>
        <dbReference type="ARBA" id="ARBA00023242"/>
    </source>
</evidence>
<dbReference type="GO" id="GO:0006383">
    <property type="term" value="P:transcription by RNA polymerase III"/>
    <property type="evidence" value="ECO:0007669"/>
    <property type="project" value="TreeGrafter"/>
</dbReference>
<dbReference type="PANTHER" id="PTHR15052:SF2">
    <property type="entry name" value="GENERAL TRANSCRIPTION FACTOR 3C POLYPEPTIDE 2"/>
    <property type="match status" value="1"/>
</dbReference>
<dbReference type="InterPro" id="IPR036322">
    <property type="entry name" value="WD40_repeat_dom_sf"/>
</dbReference>
<dbReference type="Proteomes" id="UP001360560">
    <property type="component" value="Unassembled WGS sequence"/>
</dbReference>
<dbReference type="GeneID" id="90074059"/>
<gene>
    <name evidence="5" type="ORF">DASC09_034090</name>
</gene>
<organism evidence="5 6">
    <name type="scientific">Saccharomycopsis crataegensis</name>
    <dbReference type="NCBI Taxonomy" id="43959"/>
    <lineage>
        <taxon>Eukaryota</taxon>
        <taxon>Fungi</taxon>
        <taxon>Dikarya</taxon>
        <taxon>Ascomycota</taxon>
        <taxon>Saccharomycotina</taxon>
        <taxon>Saccharomycetes</taxon>
        <taxon>Saccharomycopsidaceae</taxon>
        <taxon>Saccharomycopsis</taxon>
    </lineage>
</organism>
<keyword evidence="6" id="KW-1185">Reference proteome</keyword>
<feature type="compositionally biased region" description="Basic and acidic residues" evidence="4">
    <location>
        <begin position="179"/>
        <end position="194"/>
    </location>
</feature>